<dbReference type="Pfam" id="PF03098">
    <property type="entry name" value="An_peroxidase"/>
    <property type="match status" value="3"/>
</dbReference>
<dbReference type="PROSITE" id="PS00330">
    <property type="entry name" value="HEMOLYSIN_CALCIUM"/>
    <property type="match status" value="5"/>
</dbReference>
<dbReference type="PRINTS" id="PR00313">
    <property type="entry name" value="CABNDNGRPT"/>
</dbReference>
<comment type="subcellular location">
    <subcellularLocation>
        <location evidence="1">Secreted</location>
    </subcellularLocation>
</comment>
<dbReference type="GO" id="GO:0006979">
    <property type="term" value="P:response to oxidative stress"/>
    <property type="evidence" value="ECO:0007669"/>
    <property type="project" value="InterPro"/>
</dbReference>
<sequence length="2480" mass="254626">MVKLVQHDLEFILKQIKIAEAHSAAIDGNDTPAEIAAKLASLVNGAGGTPGGVLGQTQAGLMPFGLRTVDGSFNNFMPGSEMLGSSTQLMDRLLDPVFKPAEGSPAGLHAPGTPAGAPTSYAQPNGIVYDSQPRVISNLVADQTLKNPAALMAALTVEGVPSAPALAIVQQVQSLLAAAEAAHAAVDTADTAADAAVAAAQIIVDAATATEASAQSSYDVALAAKQAADGQVTSAQQALQSAVTARDTQAAEVTAADTAAAAALADRTVAQANATATEDAKNVASANLALATNAAQAALAAFQQAPTPANAAAFAAANEARDDAALAYELALDADQAADEALVAAQATHATALSTLQAAIATQSTLAAAVVSAQAALSAAEQALSQATATLTTATSALAAAEAALADALSDLAAIPTGTAATAAAQAAADAADQAVIDLVTSHGVQMDGINVLIPNVAADLGDTAPYNGFFTIFGQFFDHGLDLTTKGGSGQVLIPLHPDDPLYGKGPTNFMVLTRATNQPGPDGVLGTADDIRENANETTPWIDLNQVYTSNASHQTFLREYALVNGRGVATGDMLEGGAGGPPTWADVKAQAKAMLGIELKDADVNSVPLLATDLYGEFMRGPNGFAMATIGVTFTVNGAVVGRTAFVKEGHADGLHPSELTLADLTAAGITVPAGASVAFSFASAGRAFLNDIAHNAVPTTSTGAALPADADTLTGNSVAVGTRANNLEYDNELLDRHFIVGDGRGNENIALTSIHTVFHGEHNRQVSEIKATVLASNDLAFINEWLLDGHKLTALPAAGADLVWDGERLFQASRFSTEMVYQHLVFEEFARAVAPQVDAFLFSNSIDIDPSISQEFAQVVYRFGHSMLNEKVDVFGIGGDAANRDDPGLIEAFLNPVLFDSYGANAEEAAGAILRGMGRQRGNEIDEFMTDALRNNLVGLPLDLAALNMARARETGIPSLNEARAQFYAQSNDTYLKPYESWTDFAQNIKNPLSVVNFIAAYGTHSTITSATTAEAKRDAAMKLVLGGNGAPADRLDFLNATGAYAGGKLGGLNDVDFWIGGLAEAKMAFGGMLGSTFTLVFENQMERLQEGDRFYYLSRAQGLNLLNELEADSFAELLRRNTDTEHSGLHVNGAAFQTADFILEMDQSKQWNAGLGSADPTSEDPILGGMLSGGNSLVQRGPGSIKFLGDQHVVIGGTNGNDKITGGSGDDTLWGEDGDDDLEGGFGVDHLFGGAGDDLITDRGSDIGEFDVIHGDEGNDVINPGMGIDLVFGGEGQDFIFGGTEDKHISGGLGNDFIRGGEGFGFLLGNEGDDWLEGGDSFDTLAGENSELFFNSTIIGHDVLNGRGNDNDYDAESGDDIMFQGPGIQRNNGMAGFDWAIHKGDATAANSDMNISIFTNQQNNILRDRFDLVEGLSGWNGNDTLTGRDVVIGAYDANGNGTQVDPTAPLDSYSNALLAKNLGLISGLDALTSHLVRQTVTVAGRTETIVMDTTEAGDILLGGAGSDVIRGMGGNDIIDGDKWLNVRIAFTHNGTAYTTDGLGERVYLASDYVSGAPLAGAVAAFGGKTLDQLMFSRTVNPGTLNIVREIVDGGKPTDVDVAVYWDVRANYTVTRNTDGSVTIEHTTVSDAVVDPTTGRALESDGTDRLFNIERVRFADGEVAMSVIAPPPNIAATGAPIIIDPTPTNGLVSPTEGVQMTVNTAGIQDGNGLGTFSYQWQQSSNGGQTWTNIPALQGGTSGSFTPSDGLLGLGSQVGNILRVAVSFTDGNGYSETVFSGPTQVVGDNWTGIPLLSTTFNGTAGDDIANGADAGFLANDTINGNGGNDILNGRNGNDTINGGAGDDVINGGAGTDRINQLSTDGRDRIDGGAGTDTYALTGVAGAETFRIYAMTGGQNAGLAGSLGTSFAATTEIVITRTVSGVESVVAELDNIEEIIVNTLNVTANNGGGLDTGTTGGDTIAVFGNFNTTSLNFSTITIDGGTGNDTVDISALTSAHRIVFRSNGGSDTIIGALRPQDVIELPAGTTIADFGVEIDESGVTTLTGPDGRSISFSAPNGMPGFTALPSHDDEDEDEDEDDHGQGSGDEDDDDQDDDDDHGQHDDDHDDEDCDEDSDDAGAGTGSGTGAGTGTGTGTDSGSGNGTGSGVGAGSGSGSGTGTGTGTGTVTPPPPPTTPSVPPVVVIGGTNPGEIIGTEGADILVGRPQADTIIALGGNDTITAGDGEDAIFGGDGDDIIHAHGNQDDVFGGAGNDRIDAGWGHDTVYGEDGDDVLIGAEGSDKLFGGAGKDLFVATVGDDADIYWGGEGIDTIDYAALTEALTINLGNGLNERGSVTTASGVRDVIYSIENAIGGGGNDTIIASDAINVLDGGDGSDTFRFVSAKSANGDTIVNFQPGDRIDISAIDANVIAGGKQNFSLTSGTTFTAAGQITFEHVIRDDGEFTIVRGNIDADNAAEFEFGLKGRINLTEDDFIGLN</sequence>
<dbReference type="PROSITE" id="PS50292">
    <property type="entry name" value="PEROXIDASE_3"/>
    <property type="match status" value="1"/>
</dbReference>
<evidence type="ECO:0000256" key="1">
    <source>
        <dbReference type="ARBA" id="ARBA00004613"/>
    </source>
</evidence>
<dbReference type="InterPro" id="IPR018511">
    <property type="entry name" value="Hemolysin-typ_Ca-bd_CS"/>
</dbReference>
<dbReference type="SUPFAM" id="SSF51120">
    <property type="entry name" value="beta-Roll"/>
    <property type="match status" value="5"/>
</dbReference>
<reference evidence="5 6" key="1">
    <citation type="submission" date="2018-09" db="EMBL/GenBank/DDBJ databases">
        <title>Marinorhizobium profundi gen. nov., sp. nov., isolated from a deep-sea sediment sample from the New Britain Trench and proposal of Marinorhizobiaceae fam. nov. in the order Rhizobiales of the class Alphaproteobacteria.</title>
        <authorList>
            <person name="Cao J."/>
        </authorList>
    </citation>
    <scope>NUCLEOTIDE SEQUENCE [LARGE SCALE GENOMIC DNA]</scope>
    <source>
        <strain evidence="5 6">WS11</strain>
    </source>
</reference>
<dbReference type="Gene3D" id="1.10.640.10">
    <property type="entry name" value="Haem peroxidase domain superfamily, animal type"/>
    <property type="match status" value="1"/>
</dbReference>
<dbReference type="Gene3D" id="2.150.10.10">
    <property type="entry name" value="Serralysin-like metalloprotease, C-terminal"/>
    <property type="match status" value="6"/>
</dbReference>
<dbReference type="GO" id="GO:0020037">
    <property type="term" value="F:heme binding"/>
    <property type="evidence" value="ECO:0007669"/>
    <property type="project" value="InterPro"/>
</dbReference>
<dbReference type="OrthoDB" id="7876310at2"/>
<accession>A0A3Q8XSC8</accession>
<dbReference type="GO" id="GO:0004601">
    <property type="term" value="F:peroxidase activity"/>
    <property type="evidence" value="ECO:0007669"/>
    <property type="project" value="UniProtKB-KW"/>
</dbReference>
<dbReference type="RefSeq" id="WP_126011429.1">
    <property type="nucleotide sequence ID" value="NZ_CP032509.1"/>
</dbReference>
<dbReference type="Pfam" id="PF00353">
    <property type="entry name" value="HemolysinCabind"/>
    <property type="match status" value="10"/>
</dbReference>
<dbReference type="SUPFAM" id="SSF48113">
    <property type="entry name" value="Heme-dependent peroxidases"/>
    <property type="match status" value="1"/>
</dbReference>
<dbReference type="InterPro" id="IPR001343">
    <property type="entry name" value="Hemolysn_Ca-bd"/>
</dbReference>
<proteinExistence type="predicted"/>
<organism evidence="5 6">
    <name type="scientific">Georhizobium profundi</name>
    <dbReference type="NCBI Taxonomy" id="2341112"/>
    <lineage>
        <taxon>Bacteria</taxon>
        <taxon>Pseudomonadati</taxon>
        <taxon>Pseudomonadota</taxon>
        <taxon>Alphaproteobacteria</taxon>
        <taxon>Hyphomicrobiales</taxon>
        <taxon>Rhizobiaceae</taxon>
        <taxon>Georhizobium</taxon>
    </lineage>
</organism>
<dbReference type="EMBL" id="CP032509">
    <property type="protein sequence ID" value="AZN72983.1"/>
    <property type="molecule type" value="Genomic_DNA"/>
</dbReference>
<dbReference type="CDD" id="cd09821">
    <property type="entry name" value="An_peroxidase_bacterial_2"/>
    <property type="match status" value="1"/>
</dbReference>
<dbReference type="InterPro" id="IPR011049">
    <property type="entry name" value="Serralysin-like_metalloprot_C"/>
</dbReference>
<dbReference type="PANTHER" id="PTHR11475:SF4">
    <property type="entry name" value="CHORION PEROXIDASE"/>
    <property type="match status" value="1"/>
</dbReference>
<keyword evidence="6" id="KW-1185">Reference proteome</keyword>
<keyword evidence="3" id="KW-0325">Glycoprotein</keyword>
<keyword evidence="5" id="KW-0560">Oxidoreductase</keyword>
<dbReference type="GO" id="GO:0005576">
    <property type="term" value="C:extracellular region"/>
    <property type="evidence" value="ECO:0007669"/>
    <property type="project" value="UniProtKB-SubCell"/>
</dbReference>
<keyword evidence="2" id="KW-0964">Secreted</keyword>
<feature type="region of interest" description="Disordered" evidence="4">
    <location>
        <begin position="2045"/>
        <end position="2183"/>
    </location>
</feature>
<dbReference type="GO" id="GO:0005509">
    <property type="term" value="F:calcium ion binding"/>
    <property type="evidence" value="ECO:0007669"/>
    <property type="project" value="InterPro"/>
</dbReference>
<dbReference type="InterPro" id="IPR019791">
    <property type="entry name" value="Haem_peroxidase_animal"/>
</dbReference>
<evidence type="ECO:0000313" key="5">
    <source>
        <dbReference type="EMBL" id="AZN72983.1"/>
    </source>
</evidence>
<evidence type="ECO:0000256" key="2">
    <source>
        <dbReference type="ARBA" id="ARBA00022525"/>
    </source>
</evidence>
<evidence type="ECO:0000256" key="3">
    <source>
        <dbReference type="ARBA" id="ARBA00023180"/>
    </source>
</evidence>
<keyword evidence="5" id="KW-0575">Peroxidase</keyword>
<dbReference type="InterPro" id="IPR010255">
    <property type="entry name" value="Haem_peroxidase_sf"/>
</dbReference>
<gene>
    <name evidence="5" type="ORF">D5400_18340</name>
</gene>
<evidence type="ECO:0000313" key="6">
    <source>
        <dbReference type="Proteomes" id="UP000268192"/>
    </source>
</evidence>
<evidence type="ECO:0000256" key="4">
    <source>
        <dbReference type="SAM" id="MobiDB-lite"/>
    </source>
</evidence>
<feature type="compositionally biased region" description="Pro residues" evidence="4">
    <location>
        <begin position="2172"/>
        <end position="2183"/>
    </location>
</feature>
<feature type="compositionally biased region" description="Acidic residues" evidence="4">
    <location>
        <begin position="2074"/>
        <end position="2102"/>
    </location>
</feature>
<dbReference type="Proteomes" id="UP000268192">
    <property type="component" value="Chromosome"/>
</dbReference>
<feature type="compositionally biased region" description="Gly residues" evidence="4">
    <location>
        <begin position="2124"/>
        <end position="2168"/>
    </location>
</feature>
<name>A0A3Q8XSC8_9HYPH</name>
<feature type="compositionally biased region" description="Acidic residues" evidence="4">
    <location>
        <begin position="2109"/>
        <end position="2121"/>
    </location>
</feature>
<protein>
    <submittedName>
        <fullName evidence="5">Heme peroxidase</fullName>
    </submittedName>
</protein>
<dbReference type="KEGG" id="abaw:D5400_18340"/>
<dbReference type="InterPro" id="IPR037120">
    <property type="entry name" value="Haem_peroxidase_sf_animal"/>
</dbReference>
<dbReference type="PANTHER" id="PTHR11475">
    <property type="entry name" value="OXIDASE/PEROXIDASE"/>
    <property type="match status" value="1"/>
</dbReference>